<comment type="similarity">
    <text evidence="1 7">Belongs to the eukaryotic ribosomal protein eS4 family.</text>
</comment>
<sequence>MAHITRFEAPWFLNLSKKEYKWTIRANPGPHKLSESIPLALLLKHYLNVAETTREAKRLVVEGKIMVDGRVRKDYKFPVGLMDVISIPSSDLYFRIVPDNIKYLMPVKISKEDAKYKFVRIVNKTTNKNGNIQLNLEDGRNILIPKEKVPEMNYPTLTTLKIEIPSQNIIKSYELSEGKYAIIIGGRNVGLHGVIKTIQYAKYKKRKYSIVTIEQKNGESVQTNLQNVMVIGDSEIDPNVGVR</sequence>
<dbReference type="OMA" id="GHIQLNL"/>
<keyword evidence="3 7" id="KW-0694">RNA-binding</keyword>
<dbReference type="CDD" id="cd00165">
    <property type="entry name" value="S4"/>
    <property type="match status" value="1"/>
</dbReference>
<evidence type="ECO:0000313" key="9">
    <source>
        <dbReference type="EMBL" id="HII74895.1"/>
    </source>
</evidence>
<dbReference type="SUPFAM" id="SSF55174">
    <property type="entry name" value="Alpha-L RNA-binding motif"/>
    <property type="match status" value="1"/>
</dbReference>
<dbReference type="InterPro" id="IPR002942">
    <property type="entry name" value="S4_RNA-bd"/>
</dbReference>
<keyword evidence="5 7" id="KW-0687">Ribonucleoprotein</keyword>
<dbReference type="InterPro" id="IPR000876">
    <property type="entry name" value="Ribosomal_eS4"/>
</dbReference>
<dbReference type="Proteomes" id="UP000646844">
    <property type="component" value="Unassembled WGS sequence"/>
</dbReference>
<dbReference type="EMBL" id="DUJO01000051">
    <property type="protein sequence ID" value="HII74895.1"/>
    <property type="molecule type" value="Genomic_DNA"/>
</dbReference>
<dbReference type="InterPro" id="IPR041982">
    <property type="entry name" value="Ribosomal_eS4_KOW"/>
</dbReference>
<evidence type="ECO:0000256" key="3">
    <source>
        <dbReference type="ARBA" id="ARBA00022884"/>
    </source>
</evidence>
<protein>
    <recommendedName>
        <fullName evidence="6 7">Small ribosomal subunit protein eS4</fullName>
    </recommendedName>
</protein>
<dbReference type="InterPro" id="IPR036986">
    <property type="entry name" value="S4_RNA-bd_sf"/>
</dbReference>
<dbReference type="Pfam" id="PF01479">
    <property type="entry name" value="S4"/>
    <property type="match status" value="1"/>
</dbReference>
<accession>A0A832TB14</accession>
<dbReference type="SMR" id="A0A832TB14"/>
<dbReference type="PIRSF" id="PIRSF002116">
    <property type="entry name" value="Ribosomal_S4"/>
    <property type="match status" value="1"/>
</dbReference>
<dbReference type="GO" id="GO:0022627">
    <property type="term" value="C:cytosolic small ribosomal subunit"/>
    <property type="evidence" value="ECO:0007669"/>
    <property type="project" value="TreeGrafter"/>
</dbReference>
<evidence type="ECO:0000256" key="6">
    <source>
        <dbReference type="ARBA" id="ARBA00035272"/>
    </source>
</evidence>
<dbReference type="GO" id="GO:0006412">
    <property type="term" value="P:translation"/>
    <property type="evidence" value="ECO:0007669"/>
    <property type="project" value="UniProtKB-UniRule"/>
</dbReference>
<dbReference type="Gene3D" id="2.40.50.740">
    <property type="match status" value="1"/>
</dbReference>
<dbReference type="CDD" id="cd06087">
    <property type="entry name" value="KOW_RPS4"/>
    <property type="match status" value="1"/>
</dbReference>
<dbReference type="FunFam" id="3.10.290.10:FF:000002">
    <property type="entry name" value="40S ribosomal protein S4"/>
    <property type="match status" value="1"/>
</dbReference>
<dbReference type="PROSITE" id="PS50889">
    <property type="entry name" value="S4"/>
    <property type="match status" value="1"/>
</dbReference>
<organism evidence="9 10">
    <name type="scientific">Sulfurisphaera tokodaii</name>
    <dbReference type="NCBI Taxonomy" id="111955"/>
    <lineage>
        <taxon>Archaea</taxon>
        <taxon>Thermoproteota</taxon>
        <taxon>Thermoprotei</taxon>
        <taxon>Sulfolobales</taxon>
        <taxon>Sulfolobaceae</taxon>
        <taxon>Sulfurisphaera</taxon>
    </lineage>
</organism>
<dbReference type="HAMAP" id="MF_00485">
    <property type="entry name" value="Ribosomal_eS4"/>
    <property type="match status" value="1"/>
</dbReference>
<evidence type="ECO:0000256" key="5">
    <source>
        <dbReference type="ARBA" id="ARBA00023274"/>
    </source>
</evidence>
<dbReference type="SMART" id="SM00363">
    <property type="entry name" value="S4"/>
    <property type="match status" value="1"/>
</dbReference>
<dbReference type="InterPro" id="IPR013843">
    <property type="entry name" value="Ribosomal_eS4_N"/>
</dbReference>
<dbReference type="GeneID" id="1458355"/>
<gene>
    <name evidence="7" type="primary">rps4e</name>
    <name evidence="9" type="ORF">HA332_11080</name>
</gene>
<dbReference type="Gene3D" id="3.10.290.10">
    <property type="entry name" value="RNA-binding S4 domain"/>
    <property type="match status" value="1"/>
</dbReference>
<evidence type="ECO:0000256" key="4">
    <source>
        <dbReference type="ARBA" id="ARBA00022980"/>
    </source>
</evidence>
<evidence type="ECO:0000256" key="7">
    <source>
        <dbReference type="HAMAP-Rule" id="MF_00485"/>
    </source>
</evidence>
<keyword evidence="4 7" id="KW-0689">Ribosomal protein</keyword>
<evidence type="ECO:0000259" key="8">
    <source>
        <dbReference type="SMART" id="SM00363"/>
    </source>
</evidence>
<keyword evidence="2" id="KW-0699">rRNA-binding</keyword>
<dbReference type="GO" id="GO:0003735">
    <property type="term" value="F:structural constituent of ribosome"/>
    <property type="evidence" value="ECO:0007669"/>
    <property type="project" value="InterPro"/>
</dbReference>
<feature type="domain" description="RNA-binding S4" evidence="8">
    <location>
        <begin position="37"/>
        <end position="102"/>
    </location>
</feature>
<dbReference type="NCBIfam" id="NF003312">
    <property type="entry name" value="PRK04313.1"/>
    <property type="match status" value="1"/>
</dbReference>
<dbReference type="InterPro" id="IPR038237">
    <property type="entry name" value="Ribosomal_eS4_central_sf"/>
</dbReference>
<dbReference type="AlphaFoldDB" id="A0A832TB14"/>
<dbReference type="PANTHER" id="PTHR11581">
    <property type="entry name" value="30S/40S RIBOSOMAL PROTEIN S4"/>
    <property type="match status" value="1"/>
</dbReference>
<dbReference type="PANTHER" id="PTHR11581:SF0">
    <property type="entry name" value="SMALL RIBOSOMAL SUBUNIT PROTEIN ES4"/>
    <property type="match status" value="1"/>
</dbReference>
<proteinExistence type="inferred from homology"/>
<dbReference type="InterPro" id="IPR013845">
    <property type="entry name" value="Ribosomal_eS4_central_region"/>
</dbReference>
<reference evidence="9" key="1">
    <citation type="journal article" date="2020" name="bioRxiv">
        <title>A rank-normalized archaeal taxonomy based on genome phylogeny resolves widespread incomplete and uneven classifications.</title>
        <authorList>
            <person name="Rinke C."/>
            <person name="Chuvochina M."/>
            <person name="Mussig A.J."/>
            <person name="Chaumeil P.-A."/>
            <person name="Waite D.W."/>
            <person name="Whitman W.B."/>
            <person name="Parks D.H."/>
            <person name="Hugenholtz P."/>
        </authorList>
    </citation>
    <scope>NUCLEOTIDE SEQUENCE</scope>
    <source>
        <strain evidence="9">UBA8838</strain>
    </source>
</reference>
<dbReference type="Gene3D" id="2.30.30.30">
    <property type="match status" value="1"/>
</dbReference>
<evidence type="ECO:0000256" key="1">
    <source>
        <dbReference type="ARBA" id="ARBA00007500"/>
    </source>
</evidence>
<dbReference type="GO" id="GO:0019843">
    <property type="term" value="F:rRNA binding"/>
    <property type="evidence" value="ECO:0007669"/>
    <property type="project" value="UniProtKB-KW"/>
</dbReference>
<dbReference type="RefSeq" id="WP_010978391.1">
    <property type="nucleotide sequence ID" value="NZ_BAABQO010000027.1"/>
</dbReference>
<dbReference type="InterPro" id="IPR014722">
    <property type="entry name" value="Rib_uL2_dom2"/>
</dbReference>
<evidence type="ECO:0000313" key="10">
    <source>
        <dbReference type="Proteomes" id="UP000646844"/>
    </source>
</evidence>
<name>A0A832TB14_9CREN</name>
<comment type="caution">
    <text evidence="9">The sequence shown here is derived from an EMBL/GenBank/DDBJ whole genome shotgun (WGS) entry which is preliminary data.</text>
</comment>
<dbReference type="Pfam" id="PF00900">
    <property type="entry name" value="Ribosomal_S4e"/>
    <property type="match status" value="1"/>
</dbReference>
<dbReference type="Pfam" id="PF08071">
    <property type="entry name" value="RS4NT"/>
    <property type="match status" value="1"/>
</dbReference>
<evidence type="ECO:0000256" key="2">
    <source>
        <dbReference type="ARBA" id="ARBA00022730"/>
    </source>
</evidence>